<evidence type="ECO:0000256" key="3">
    <source>
        <dbReference type="ARBA" id="ARBA00012700"/>
    </source>
</evidence>
<evidence type="ECO:0000256" key="13">
    <source>
        <dbReference type="ARBA" id="ARBA00043219"/>
    </source>
</evidence>
<keyword evidence="7" id="KW-0677">Repeat</keyword>
<evidence type="ECO:0000256" key="2">
    <source>
        <dbReference type="ARBA" id="ARBA00006734"/>
    </source>
</evidence>
<dbReference type="PANTHER" id="PTHR11129:SF1">
    <property type="entry name" value="PROTEIN FARNESYLTRANSFERASE_GERANYLGERANYLTRANSFERASE TYPE-1 SUBUNIT ALPHA"/>
    <property type="match status" value="1"/>
</dbReference>
<dbReference type="EMBL" id="JAKJXO020000026">
    <property type="protein sequence ID" value="KAL1591438.1"/>
    <property type="molecule type" value="Genomic_DNA"/>
</dbReference>
<keyword evidence="14" id="KW-0175">Coiled coil</keyword>
<protein>
    <recommendedName>
        <fullName evidence="9">Protein farnesyltransferase/geranylgeranyltransferase type-1 subunit alpha</fullName>
        <ecNumber evidence="4">2.5.1.58</ecNumber>
        <ecNumber evidence="3">2.5.1.59</ecNumber>
    </recommendedName>
    <alternativeName>
        <fullName evidence="12">CAAX farnesyltransferase subunit alpha</fullName>
    </alternativeName>
    <alternativeName>
        <fullName evidence="11">FTase-alpha</fullName>
    </alternativeName>
    <alternativeName>
        <fullName evidence="10">Ras proteins prenyltransferase subunit alpha</fullName>
    </alternativeName>
    <alternativeName>
        <fullName evidence="13">Type I protein geranyl-geranyltransferase subunit alpha</fullName>
    </alternativeName>
</protein>
<dbReference type="Proteomes" id="UP001521785">
    <property type="component" value="Unassembled WGS sequence"/>
</dbReference>
<evidence type="ECO:0000256" key="8">
    <source>
        <dbReference type="ARBA" id="ARBA00022842"/>
    </source>
</evidence>
<evidence type="ECO:0000256" key="6">
    <source>
        <dbReference type="ARBA" id="ARBA00022679"/>
    </source>
</evidence>
<evidence type="ECO:0000256" key="11">
    <source>
        <dbReference type="ARBA" id="ARBA00042436"/>
    </source>
</evidence>
<comment type="caution">
    <text evidence="16">The sequence shown here is derived from an EMBL/GenBank/DDBJ whole genome shotgun (WGS) entry which is preliminary data.</text>
</comment>
<evidence type="ECO:0000313" key="16">
    <source>
        <dbReference type="EMBL" id="KAL1591438.1"/>
    </source>
</evidence>
<evidence type="ECO:0000256" key="5">
    <source>
        <dbReference type="ARBA" id="ARBA00022602"/>
    </source>
</evidence>
<proteinExistence type="inferred from homology"/>
<evidence type="ECO:0000256" key="14">
    <source>
        <dbReference type="SAM" id="Coils"/>
    </source>
</evidence>
<evidence type="ECO:0000256" key="9">
    <source>
        <dbReference type="ARBA" id="ARBA00040965"/>
    </source>
</evidence>
<gene>
    <name evidence="16" type="primary">RAM2</name>
    <name evidence="16" type="ORF">SLS60_011937</name>
</gene>
<dbReference type="SUPFAM" id="SSF48439">
    <property type="entry name" value="Protein prenylyltransferase"/>
    <property type="match status" value="1"/>
</dbReference>
<organism evidence="16 17">
    <name type="scientific">Paraconiothyrium brasiliense</name>
    <dbReference type="NCBI Taxonomy" id="300254"/>
    <lineage>
        <taxon>Eukaryota</taxon>
        <taxon>Fungi</taxon>
        <taxon>Dikarya</taxon>
        <taxon>Ascomycota</taxon>
        <taxon>Pezizomycotina</taxon>
        <taxon>Dothideomycetes</taxon>
        <taxon>Pleosporomycetidae</taxon>
        <taxon>Pleosporales</taxon>
        <taxon>Massarineae</taxon>
        <taxon>Didymosphaeriaceae</taxon>
        <taxon>Paraconiothyrium</taxon>
    </lineage>
</organism>
<dbReference type="PANTHER" id="PTHR11129">
    <property type="entry name" value="PROTEIN FARNESYLTRANSFERASE ALPHA SUBUNIT/RAB GERANYLGERANYL TRANSFERASE ALPHA SUBUNIT"/>
    <property type="match status" value="1"/>
</dbReference>
<evidence type="ECO:0000256" key="10">
    <source>
        <dbReference type="ARBA" id="ARBA00041392"/>
    </source>
</evidence>
<keyword evidence="6" id="KW-0808">Transferase</keyword>
<comment type="cofactor">
    <cofactor evidence="1">
        <name>Mg(2+)</name>
        <dbReference type="ChEBI" id="CHEBI:18420"/>
    </cofactor>
</comment>
<keyword evidence="8" id="KW-0460">Magnesium</keyword>
<keyword evidence="17" id="KW-1185">Reference proteome</keyword>
<feature type="coiled-coil region" evidence="14">
    <location>
        <begin position="317"/>
        <end position="344"/>
    </location>
</feature>
<evidence type="ECO:0000256" key="15">
    <source>
        <dbReference type="SAM" id="SignalP"/>
    </source>
</evidence>
<evidence type="ECO:0000256" key="12">
    <source>
        <dbReference type="ARBA" id="ARBA00043086"/>
    </source>
</evidence>
<evidence type="ECO:0000313" key="17">
    <source>
        <dbReference type="Proteomes" id="UP001521785"/>
    </source>
</evidence>
<feature type="signal peptide" evidence="15">
    <location>
        <begin position="1"/>
        <end position="22"/>
    </location>
</feature>
<reference evidence="16 17" key="1">
    <citation type="submission" date="2024-02" db="EMBL/GenBank/DDBJ databases">
        <title>De novo assembly and annotation of 12 fungi associated with fruit tree decline syndrome in Ontario, Canada.</title>
        <authorList>
            <person name="Sulman M."/>
            <person name="Ellouze W."/>
            <person name="Ilyukhin E."/>
        </authorList>
    </citation>
    <scope>NUCLEOTIDE SEQUENCE [LARGE SCALE GENOMIC DNA]</scope>
    <source>
        <strain evidence="16 17">M42-189</strain>
    </source>
</reference>
<comment type="similarity">
    <text evidence="2">Belongs to the protein prenyltransferase subunit alpha family.</text>
</comment>
<evidence type="ECO:0000256" key="4">
    <source>
        <dbReference type="ARBA" id="ARBA00012702"/>
    </source>
</evidence>
<dbReference type="Pfam" id="PF01239">
    <property type="entry name" value="PPTA"/>
    <property type="match status" value="5"/>
</dbReference>
<evidence type="ECO:0000256" key="1">
    <source>
        <dbReference type="ARBA" id="ARBA00001946"/>
    </source>
</evidence>
<dbReference type="InterPro" id="IPR002088">
    <property type="entry name" value="Prenyl_trans_a"/>
</dbReference>
<dbReference type="Gene3D" id="1.25.40.120">
    <property type="entry name" value="Protein prenylyltransferase"/>
    <property type="match status" value="1"/>
</dbReference>
<name>A0ABR3QHK5_9PLEO</name>
<feature type="chain" id="PRO_5045676911" description="Protein farnesyltransferase/geranylgeranyltransferase type-1 subunit alpha" evidence="15">
    <location>
        <begin position="23"/>
        <end position="367"/>
    </location>
</feature>
<dbReference type="EC" id="2.5.1.59" evidence="3"/>
<dbReference type="EC" id="2.5.1.58" evidence="4"/>
<evidence type="ECO:0000256" key="7">
    <source>
        <dbReference type="ARBA" id="ARBA00022737"/>
    </source>
</evidence>
<keyword evidence="15" id="KW-0732">Signal</keyword>
<sequence length="367" mass="42301">MMTALLLLLSAIFSLPYRLLLAVAVSVRSRVQAPKMPANEDAKYYRDDPVWGDIEPLPQDDGALHPLASIAYTDEYSEAMGYLRAVMANSEHSERVLELTEHIISMNPAHYTVWYARRSTLTVAAATDLSRLYRAKTLREIKADLRREIEWLNPTALQHLKNYQIWHHRQTIIDALGSPDGEADFIATMLEQDSKNYHVWSYRQWLVQRFGLFDQEDELAWTESMIEDDVRNNSAWNHRWFLVVGGHNGQLDSEQVVKRELEYAKYAIRKAPQNQSPWNYIKGAVRAANLPSSSLKDFALEFADMRRPDDIYSSHALDLLAEIYAEEEGNKEEAKKALELLATRFDPIRAHYWNYRKGLLEVSEAAA</sequence>
<keyword evidence="5" id="KW-0637">Prenyltransferase</keyword>
<accession>A0ABR3QHK5</accession>
<dbReference type="PROSITE" id="PS51147">
    <property type="entry name" value="PFTA"/>
    <property type="match status" value="4"/>
</dbReference>